<name>A0A953LDE3_SYMTR</name>
<dbReference type="Pfam" id="PF12873">
    <property type="entry name" value="DUF3825"/>
    <property type="match status" value="1"/>
</dbReference>
<organism evidence="2 3">
    <name type="scientific">Symbiobacterium thermophilum</name>
    <dbReference type="NCBI Taxonomy" id="2734"/>
    <lineage>
        <taxon>Bacteria</taxon>
        <taxon>Bacillati</taxon>
        <taxon>Bacillota</taxon>
        <taxon>Clostridia</taxon>
        <taxon>Eubacteriales</taxon>
        <taxon>Symbiobacteriaceae</taxon>
        <taxon>Symbiobacterium</taxon>
    </lineage>
</organism>
<accession>A0A953LDE3</accession>
<gene>
    <name evidence="2" type="ORF">CWE10_03645</name>
</gene>
<dbReference type="InterPro" id="IPR024437">
    <property type="entry name" value="DUF3825"/>
</dbReference>
<evidence type="ECO:0000313" key="3">
    <source>
        <dbReference type="Proteomes" id="UP000732377"/>
    </source>
</evidence>
<dbReference type="AlphaFoldDB" id="A0A953LDE3"/>
<dbReference type="Proteomes" id="UP000732377">
    <property type="component" value="Unassembled WGS sequence"/>
</dbReference>
<protein>
    <recommendedName>
        <fullName evidence="1">DUF3825 domain-containing protein</fullName>
    </recommendedName>
</protein>
<dbReference type="EMBL" id="PIUK01000020">
    <property type="protein sequence ID" value="MBY6275300.1"/>
    <property type="molecule type" value="Genomic_DNA"/>
</dbReference>
<reference evidence="2" key="1">
    <citation type="submission" date="2017-11" db="EMBL/GenBank/DDBJ databases">
        <title>Three new genomes from thermophilic consortium.</title>
        <authorList>
            <person name="Quaggio R."/>
            <person name="Amgarten D."/>
            <person name="Setubal J.C."/>
        </authorList>
    </citation>
    <scope>NUCLEOTIDE SEQUENCE</scope>
    <source>
        <strain evidence="2">ZCTH01-B2</strain>
    </source>
</reference>
<comment type="caution">
    <text evidence="2">The sequence shown here is derived from an EMBL/GenBank/DDBJ whole genome shotgun (WGS) entry which is preliminary data.</text>
</comment>
<evidence type="ECO:0000259" key="1">
    <source>
        <dbReference type="Pfam" id="PF12873"/>
    </source>
</evidence>
<sequence length="367" mass="42924">MRLEEFTYLPLDVKEKALRYLANMMGEPERPLDQLTADLERALDRAVRGGLFSYLREEQPVEDRARADAVLFPTGHTTPTGEEILAKCILNKNPNRQPWFGLFFQAARQEGFVIGDLYFRTWNEGARFLEELASMAIPERWNYSQYQSKQQHPILKSYVEKTYERLKQQGRVLRNESKLLFNTGLLNVYFKEIYVLGEADPEYPQRVINARPVLENDRAVLELFLNQKPPMATYFDRITDVIFDPDLEINTDDIHIIDDNFDRIPPKYRNRKKSEIFALFQAAIEFARIMARRNYKLVVPQYYMGQIQFLMPIYLSGEFSGPPDFALVLQKMGDVYRGNTILTLDMAYQNARLIAKPDTTWLSPDKF</sequence>
<proteinExistence type="predicted"/>
<dbReference type="RefSeq" id="WP_273378059.1">
    <property type="nucleotide sequence ID" value="NZ_PIUK01000020.1"/>
</dbReference>
<feature type="domain" description="DUF3825" evidence="1">
    <location>
        <begin position="132"/>
        <end position="361"/>
    </location>
</feature>
<evidence type="ECO:0000313" key="2">
    <source>
        <dbReference type="EMBL" id="MBY6275300.1"/>
    </source>
</evidence>